<name>A0A975IWB2_9CAUL</name>
<protein>
    <submittedName>
        <fullName evidence="1">Uncharacterized protein</fullName>
    </submittedName>
</protein>
<dbReference type="RefSeq" id="WP_211939948.1">
    <property type="nucleotide sequence ID" value="NZ_CP073078.1"/>
</dbReference>
<gene>
    <name evidence="1" type="ORF">KCG34_08545</name>
</gene>
<dbReference type="AlphaFoldDB" id="A0A975IWB2"/>
<dbReference type="Proteomes" id="UP000676409">
    <property type="component" value="Chromosome"/>
</dbReference>
<dbReference type="EMBL" id="CP073078">
    <property type="protein sequence ID" value="QUD89897.1"/>
    <property type="molecule type" value="Genomic_DNA"/>
</dbReference>
<dbReference type="KEGG" id="caul:KCG34_08545"/>
<evidence type="ECO:0000313" key="2">
    <source>
        <dbReference type="Proteomes" id="UP000676409"/>
    </source>
</evidence>
<keyword evidence="2" id="KW-1185">Reference proteome</keyword>
<reference evidence="1" key="1">
    <citation type="submission" date="2021-04" db="EMBL/GenBank/DDBJ databases">
        <title>The complete genome sequence of Caulobacter sp. S6.</title>
        <authorList>
            <person name="Tang Y."/>
            <person name="Ouyang W."/>
            <person name="Liu Q."/>
            <person name="Huang B."/>
            <person name="Guo Z."/>
            <person name="Lei P."/>
        </authorList>
    </citation>
    <scope>NUCLEOTIDE SEQUENCE</scope>
    <source>
        <strain evidence="1">S6</strain>
    </source>
</reference>
<sequence length="60" mass="6222">MRISTLGGVAAAMMALIWMVAASYRPASLYVDDGPRAAPTAESLAAAHPPGRLVTRARAL</sequence>
<organism evidence="1 2">
    <name type="scientific">Phenylobacterium montanum</name>
    <dbReference type="NCBI Taxonomy" id="2823693"/>
    <lineage>
        <taxon>Bacteria</taxon>
        <taxon>Pseudomonadati</taxon>
        <taxon>Pseudomonadota</taxon>
        <taxon>Alphaproteobacteria</taxon>
        <taxon>Caulobacterales</taxon>
        <taxon>Caulobacteraceae</taxon>
        <taxon>Phenylobacterium</taxon>
    </lineage>
</organism>
<proteinExistence type="predicted"/>
<evidence type="ECO:0000313" key="1">
    <source>
        <dbReference type="EMBL" id="QUD89897.1"/>
    </source>
</evidence>
<accession>A0A975IWB2</accession>